<dbReference type="InterPro" id="IPR036291">
    <property type="entry name" value="NAD(P)-bd_dom_sf"/>
</dbReference>
<evidence type="ECO:0000313" key="2">
    <source>
        <dbReference type="EMBL" id="WSD19685.1"/>
    </source>
</evidence>
<dbReference type="CDD" id="cd05269">
    <property type="entry name" value="TMR_SDR_a"/>
    <property type="match status" value="1"/>
</dbReference>
<dbReference type="InterPro" id="IPR016040">
    <property type="entry name" value="NAD(P)-bd_dom"/>
</dbReference>
<dbReference type="Gene3D" id="3.90.25.10">
    <property type="entry name" value="UDP-galactose 4-epimerase, domain 1"/>
    <property type="match status" value="1"/>
</dbReference>
<evidence type="ECO:0000313" key="3">
    <source>
        <dbReference type="Proteomes" id="UP001340816"/>
    </source>
</evidence>
<evidence type="ECO:0000259" key="1">
    <source>
        <dbReference type="Pfam" id="PF13460"/>
    </source>
</evidence>
<proteinExistence type="predicted"/>
<keyword evidence="3" id="KW-1185">Reference proteome</keyword>
<name>A0ABZ1HN57_STRPH</name>
<dbReference type="PANTHER" id="PTHR47129">
    <property type="entry name" value="QUINONE OXIDOREDUCTASE 2"/>
    <property type="match status" value="1"/>
</dbReference>
<dbReference type="SUPFAM" id="SSF51735">
    <property type="entry name" value="NAD(P)-binding Rossmann-fold domains"/>
    <property type="match status" value="1"/>
</dbReference>
<dbReference type="Gene3D" id="3.40.50.720">
    <property type="entry name" value="NAD(P)-binding Rossmann-like Domain"/>
    <property type="match status" value="1"/>
</dbReference>
<dbReference type="PANTHER" id="PTHR47129:SF1">
    <property type="entry name" value="NMRA-LIKE DOMAIN-CONTAINING PROTEIN"/>
    <property type="match status" value="1"/>
</dbReference>
<reference evidence="2 3" key="1">
    <citation type="submission" date="2022-10" db="EMBL/GenBank/DDBJ databases">
        <title>The complete genomes of actinobacterial strains from the NBC collection.</title>
        <authorList>
            <person name="Joergensen T.S."/>
            <person name="Alvarez Arevalo M."/>
            <person name="Sterndorff E.B."/>
            <person name="Faurdal D."/>
            <person name="Vuksanovic O."/>
            <person name="Mourched A.-S."/>
            <person name="Charusanti P."/>
            <person name="Shaw S."/>
            <person name="Blin K."/>
            <person name="Weber T."/>
        </authorList>
    </citation>
    <scope>NUCLEOTIDE SEQUENCE [LARGE SCALE GENOMIC DNA]</scope>
    <source>
        <strain evidence="2 3">NBC 01752</strain>
    </source>
</reference>
<dbReference type="Proteomes" id="UP001340816">
    <property type="component" value="Chromosome"/>
</dbReference>
<dbReference type="EMBL" id="CP109135">
    <property type="protein sequence ID" value="WSD19685.1"/>
    <property type="molecule type" value="Genomic_DNA"/>
</dbReference>
<dbReference type="Pfam" id="PF13460">
    <property type="entry name" value="NAD_binding_10"/>
    <property type="match status" value="1"/>
</dbReference>
<accession>A0ABZ1HN57</accession>
<dbReference type="RefSeq" id="WP_326761621.1">
    <property type="nucleotide sequence ID" value="NZ_CP109135.1"/>
</dbReference>
<gene>
    <name evidence="2" type="ORF">OHB35_44240</name>
</gene>
<protein>
    <submittedName>
        <fullName evidence="2">SDR family oxidoreductase</fullName>
    </submittedName>
</protein>
<organism evidence="2 3">
    <name type="scientific">Streptomyces phaeochromogenes</name>
    <dbReference type="NCBI Taxonomy" id="1923"/>
    <lineage>
        <taxon>Bacteria</taxon>
        <taxon>Bacillati</taxon>
        <taxon>Actinomycetota</taxon>
        <taxon>Actinomycetes</taxon>
        <taxon>Kitasatosporales</taxon>
        <taxon>Streptomycetaceae</taxon>
        <taxon>Streptomyces</taxon>
        <taxon>Streptomyces phaeochromogenes group</taxon>
    </lineage>
</organism>
<feature type="domain" description="NAD(P)-binding" evidence="1">
    <location>
        <begin position="7"/>
        <end position="186"/>
    </location>
</feature>
<sequence length="305" mass="33550">MTILLTGASGGFGRRAVELLLDRLPAHELILMTRTPEKLADFAARGADIRYGDFDDYESLKSAFTGADKVLLISASKVGSRIPQHTNAINAARAADVRHVVYTSYIGKGPDNPSLAVGDHRSTEDLLRESGMTWTVLRNAQYTDALVEAGARVPLRTGRWLSSTGSGRMPLVTRDDCVDSAVEVLSTPGHEDVIYEITGPELLTYREVAETIAEVAERPIEYLDVDEEAMYAHFDSMGIPRVAVADQSVDAVPWSSEDMVTVERAIRLGFMEVASQDVEKLTGKRPKSLREFTREREGHLKSLRG</sequence>
<dbReference type="InterPro" id="IPR052718">
    <property type="entry name" value="NmrA-type_oxidoreductase"/>
</dbReference>